<evidence type="ECO:0000313" key="2">
    <source>
        <dbReference type="Proteomes" id="UP000327493"/>
    </source>
</evidence>
<protein>
    <submittedName>
        <fullName evidence="1">Uncharacterized protein</fullName>
    </submittedName>
</protein>
<dbReference type="AlphaFoldDB" id="A0A5J5CBC9"/>
<dbReference type="EMBL" id="VOFY01003055">
    <property type="protein sequence ID" value="KAA8577370.1"/>
    <property type="molecule type" value="Genomic_DNA"/>
</dbReference>
<evidence type="ECO:0000313" key="1">
    <source>
        <dbReference type="EMBL" id="KAA8577370.1"/>
    </source>
</evidence>
<organism evidence="1 2">
    <name type="scientific">Etheostoma spectabile</name>
    <name type="common">orangethroat darter</name>
    <dbReference type="NCBI Taxonomy" id="54343"/>
    <lineage>
        <taxon>Eukaryota</taxon>
        <taxon>Metazoa</taxon>
        <taxon>Chordata</taxon>
        <taxon>Craniata</taxon>
        <taxon>Vertebrata</taxon>
        <taxon>Euteleostomi</taxon>
        <taxon>Actinopterygii</taxon>
        <taxon>Neopterygii</taxon>
        <taxon>Teleostei</taxon>
        <taxon>Neoteleostei</taxon>
        <taxon>Acanthomorphata</taxon>
        <taxon>Eupercaria</taxon>
        <taxon>Perciformes</taxon>
        <taxon>Percoidei</taxon>
        <taxon>Percidae</taxon>
        <taxon>Etheostomatinae</taxon>
        <taxon>Etheostoma</taxon>
    </lineage>
</organism>
<keyword evidence="2" id="KW-1185">Reference proteome</keyword>
<sequence length="63" mass="7176">MCQTKECQLARMGITKVIEAWNAHRIPGNTKELAKRRGPAKIPVDLLMVLLQLTCISRKWDPC</sequence>
<comment type="caution">
    <text evidence="1">The sequence shown here is derived from an EMBL/GenBank/DDBJ whole genome shotgun (WGS) entry which is preliminary data.</text>
</comment>
<gene>
    <name evidence="1" type="ORF">FQN60_007149</name>
</gene>
<proteinExistence type="predicted"/>
<accession>A0A5J5CBC9</accession>
<name>A0A5J5CBC9_9PERO</name>
<reference evidence="1 2" key="1">
    <citation type="submission" date="2019-08" db="EMBL/GenBank/DDBJ databases">
        <title>A chromosome-level genome assembly, high-density linkage maps, and genome scans reveal the genomic architecture of hybrid incompatibilities underlying speciation via character displacement in darters (Percidae: Etheostominae).</title>
        <authorList>
            <person name="Moran R.L."/>
            <person name="Catchen J.M."/>
            <person name="Fuller R.C."/>
        </authorList>
    </citation>
    <scope>NUCLEOTIDE SEQUENCE [LARGE SCALE GENOMIC DNA]</scope>
    <source>
        <strain evidence="1">EspeVRDwgs_2016</strain>
        <tissue evidence="1">Muscle</tissue>
    </source>
</reference>
<dbReference type="Proteomes" id="UP000327493">
    <property type="component" value="Unassembled WGS sequence"/>
</dbReference>